<sequence>MGRIVVFIWAILLGQVVSYIGGALHGITDYNFTGTVIVSLIACAIVMIIAEVAAPSDEKKSKNKKNM</sequence>
<keyword evidence="1" id="KW-1133">Transmembrane helix</keyword>
<evidence type="ECO:0000256" key="1">
    <source>
        <dbReference type="SAM" id="Phobius"/>
    </source>
</evidence>
<reference evidence="2 3" key="1">
    <citation type="submission" date="2016-09" db="EMBL/GenBank/DDBJ databases">
        <title>Vagococcus teuberi sp. nov., isolated from the Malian artisanal sour milk fene.</title>
        <authorList>
            <person name="Wullschleger S."/>
            <person name="Seifert C."/>
            <person name="Baumgartner S."/>
            <person name="Lacroix C."/>
            <person name="Bonfoh B."/>
            <person name="Stevens M.J."/>
            <person name="Meile L."/>
        </authorList>
    </citation>
    <scope>NUCLEOTIDE SEQUENCE [LARGE SCALE GENOMIC DNA]</scope>
    <source>
        <strain evidence="2 3">DSM 21459</strain>
    </source>
</reference>
<dbReference type="Proteomes" id="UP000191200">
    <property type="component" value="Chromosome"/>
</dbReference>
<name>A0A1J0A6D0_9ENTE</name>
<gene>
    <name evidence="2" type="ORF">BHY08_06280</name>
</gene>
<evidence type="ECO:0000313" key="3">
    <source>
        <dbReference type="Proteomes" id="UP000191200"/>
    </source>
</evidence>
<dbReference type="RefSeq" id="WP_071457065.1">
    <property type="nucleotide sequence ID" value="NZ_CP017267.1"/>
</dbReference>
<dbReference type="KEGG" id="vte:BHY08_06280"/>
<accession>A0A1J0A6D0</accession>
<proteinExistence type="predicted"/>
<dbReference type="OrthoDB" id="2139526at2"/>
<keyword evidence="1" id="KW-0812">Transmembrane</keyword>
<dbReference type="InterPro" id="IPR021324">
    <property type="entry name" value="DUF2929"/>
</dbReference>
<dbReference type="AlphaFoldDB" id="A0A1J0A6D0"/>
<dbReference type="STRING" id="519472.BHY08_06280"/>
<keyword evidence="3" id="KW-1185">Reference proteome</keyword>
<protein>
    <recommendedName>
        <fullName evidence="4">DUF2929 domain-containing protein</fullName>
    </recommendedName>
</protein>
<organism evidence="2 3">
    <name type="scientific">Vagococcus teuberi</name>
    <dbReference type="NCBI Taxonomy" id="519472"/>
    <lineage>
        <taxon>Bacteria</taxon>
        <taxon>Bacillati</taxon>
        <taxon>Bacillota</taxon>
        <taxon>Bacilli</taxon>
        <taxon>Lactobacillales</taxon>
        <taxon>Enterococcaceae</taxon>
        <taxon>Vagococcus</taxon>
    </lineage>
</organism>
<evidence type="ECO:0008006" key="4">
    <source>
        <dbReference type="Google" id="ProtNLM"/>
    </source>
</evidence>
<dbReference type="Pfam" id="PF11151">
    <property type="entry name" value="DUF2929"/>
    <property type="match status" value="1"/>
</dbReference>
<evidence type="ECO:0000313" key="2">
    <source>
        <dbReference type="EMBL" id="APB31471.1"/>
    </source>
</evidence>
<feature type="transmembrane region" description="Helical" evidence="1">
    <location>
        <begin position="34"/>
        <end position="54"/>
    </location>
</feature>
<keyword evidence="1" id="KW-0472">Membrane</keyword>
<dbReference type="EMBL" id="CP017267">
    <property type="protein sequence ID" value="APB31471.1"/>
    <property type="molecule type" value="Genomic_DNA"/>
</dbReference>